<dbReference type="KEGG" id="bcad:DBX24_07835"/>
<dbReference type="InterPro" id="IPR022882">
    <property type="entry name" value="tRNA_adenine-N6_MeTrfase"/>
</dbReference>
<keyword evidence="2 6" id="KW-0489">Methyltransferase</keyword>
<evidence type="ECO:0000313" key="9">
    <source>
        <dbReference type="Proteomes" id="UP000464318"/>
    </source>
</evidence>
<dbReference type="CDD" id="cd02440">
    <property type="entry name" value="AdoMet_MTases"/>
    <property type="match status" value="1"/>
</dbReference>
<organism evidence="8 9">
    <name type="scientific">Bergeyella cardium</name>
    <dbReference type="NCBI Taxonomy" id="1585976"/>
    <lineage>
        <taxon>Bacteria</taxon>
        <taxon>Pseudomonadati</taxon>
        <taxon>Bacteroidota</taxon>
        <taxon>Flavobacteriia</taxon>
        <taxon>Flavobacteriales</taxon>
        <taxon>Weeksellaceae</taxon>
        <taxon>Bergeyella</taxon>
    </lineage>
</organism>
<dbReference type="GO" id="GO:0008033">
    <property type="term" value="P:tRNA processing"/>
    <property type="evidence" value="ECO:0007669"/>
    <property type="project" value="UniProtKB-UniRule"/>
</dbReference>
<evidence type="ECO:0000256" key="3">
    <source>
        <dbReference type="ARBA" id="ARBA00022679"/>
    </source>
</evidence>
<keyword evidence="5 6" id="KW-0819">tRNA processing</keyword>
<dbReference type="GO" id="GO:0003676">
    <property type="term" value="F:nucleic acid binding"/>
    <property type="evidence" value="ECO:0007669"/>
    <property type="project" value="InterPro"/>
</dbReference>
<dbReference type="PANTHER" id="PTHR47739">
    <property type="entry name" value="TRNA1(VAL) (ADENINE(37)-N6)-METHYLTRANSFERASE"/>
    <property type="match status" value="1"/>
</dbReference>
<comment type="similarity">
    <text evidence="6">Belongs to the methyltransferase superfamily. tRNA (adenine-N(6)-)-methyltransferase family.</text>
</comment>
<dbReference type="InterPro" id="IPR007848">
    <property type="entry name" value="Small_mtfrase_dom"/>
</dbReference>
<dbReference type="InterPro" id="IPR050210">
    <property type="entry name" value="tRNA_Adenine-N(6)_MTase"/>
</dbReference>
<dbReference type="PRINTS" id="PR00507">
    <property type="entry name" value="N12N6MTFRASE"/>
</dbReference>
<evidence type="ECO:0000313" key="8">
    <source>
        <dbReference type="EMBL" id="QHN66147.1"/>
    </source>
</evidence>
<dbReference type="EC" id="2.1.1.223" evidence="6"/>
<dbReference type="Gene3D" id="3.40.50.150">
    <property type="entry name" value="Vaccinia Virus protein VP39"/>
    <property type="match status" value="1"/>
</dbReference>
<dbReference type="PROSITE" id="PS00092">
    <property type="entry name" value="N6_MTASE"/>
    <property type="match status" value="1"/>
</dbReference>
<gene>
    <name evidence="8" type="ORF">DBX24_07835</name>
</gene>
<evidence type="ECO:0000256" key="5">
    <source>
        <dbReference type="ARBA" id="ARBA00022694"/>
    </source>
</evidence>
<comment type="function">
    <text evidence="6">Specifically methylates the adenine in position 37 of tRNA(1)(Val) (anticodon cmo5UAC).</text>
</comment>
<comment type="catalytic activity">
    <reaction evidence="6">
        <text>adenosine(37) in tRNA1(Val) + S-adenosyl-L-methionine = N(6)-methyladenosine(37) in tRNA1(Val) + S-adenosyl-L-homocysteine + H(+)</text>
        <dbReference type="Rhea" id="RHEA:43160"/>
        <dbReference type="Rhea" id="RHEA-COMP:10369"/>
        <dbReference type="Rhea" id="RHEA-COMP:10370"/>
        <dbReference type="ChEBI" id="CHEBI:15378"/>
        <dbReference type="ChEBI" id="CHEBI:57856"/>
        <dbReference type="ChEBI" id="CHEBI:59789"/>
        <dbReference type="ChEBI" id="CHEBI:74411"/>
        <dbReference type="ChEBI" id="CHEBI:74449"/>
        <dbReference type="EC" id="2.1.1.223"/>
    </reaction>
</comment>
<keyword evidence="4 6" id="KW-0949">S-adenosyl-L-methionine</keyword>
<dbReference type="AlphaFoldDB" id="A0A6P1QYF0"/>
<keyword evidence="9" id="KW-1185">Reference proteome</keyword>
<dbReference type="GO" id="GO:0016430">
    <property type="term" value="F:tRNA (adenine-N6)-methyltransferase activity"/>
    <property type="evidence" value="ECO:0007669"/>
    <property type="project" value="UniProtKB-UniRule"/>
</dbReference>
<reference evidence="8 9" key="1">
    <citation type="submission" date="2018-04" db="EMBL/GenBank/DDBJ databases">
        <title>Characteristic and Complete Genome Sequencing of A Novel Member of Infective Endocarditis Causative Bacteria: Bergeyella cardium QL-PH.</title>
        <authorList>
            <person name="Pan H."/>
            <person name="Sun E."/>
            <person name="Zhang Y."/>
        </authorList>
    </citation>
    <scope>NUCLEOTIDE SEQUENCE [LARGE SCALE GENOMIC DNA]</scope>
    <source>
        <strain evidence="8 9">HPQL</strain>
    </source>
</reference>
<evidence type="ECO:0000256" key="2">
    <source>
        <dbReference type="ARBA" id="ARBA00022603"/>
    </source>
</evidence>
<keyword evidence="1 6" id="KW-0963">Cytoplasm</keyword>
<dbReference type="Pfam" id="PF05175">
    <property type="entry name" value="MTS"/>
    <property type="match status" value="1"/>
</dbReference>
<evidence type="ECO:0000256" key="1">
    <source>
        <dbReference type="ARBA" id="ARBA00022490"/>
    </source>
</evidence>
<evidence type="ECO:0000256" key="6">
    <source>
        <dbReference type="HAMAP-Rule" id="MF_01872"/>
    </source>
</evidence>
<dbReference type="InterPro" id="IPR029063">
    <property type="entry name" value="SAM-dependent_MTases_sf"/>
</dbReference>
<accession>A0A6P1QYF0</accession>
<protein>
    <recommendedName>
        <fullName evidence="6">tRNA1(Val) (adenine(37)-N6)-methyltransferase</fullName>
        <ecNumber evidence="6">2.1.1.223</ecNumber>
    </recommendedName>
    <alternativeName>
        <fullName evidence="6">tRNA m6A37 methyltransferase</fullName>
    </alternativeName>
</protein>
<sequence length="245" mass="27264">MPLPMKPFRFQQFEIQQSKQVFRVGTDGVLLGAMANVSGRVLEVGTGTGLISLMLAQRFPKSLITAIDIDPNAAQLAQTNFQNSPFNDRLGVLNIDFKALNPPYPFDYIVSNPPYFETNASQKDILARQKLELDFPTLISKSYALLSPKGALIVIIPSTEAEGFIHTALQQGFFLKQIVNIYGIQGGALKRNLLELSKLNLPTQSTNFTIESSPRQYSPQYLSLTQNFHPLRGEHLATAWQAIRP</sequence>
<evidence type="ECO:0000259" key="7">
    <source>
        <dbReference type="Pfam" id="PF05175"/>
    </source>
</evidence>
<comment type="subcellular location">
    <subcellularLocation>
        <location evidence="6">Cytoplasm</location>
    </subcellularLocation>
</comment>
<evidence type="ECO:0000256" key="4">
    <source>
        <dbReference type="ARBA" id="ARBA00022691"/>
    </source>
</evidence>
<proteinExistence type="inferred from homology"/>
<dbReference type="EMBL" id="CP029149">
    <property type="protein sequence ID" value="QHN66147.1"/>
    <property type="molecule type" value="Genomic_DNA"/>
</dbReference>
<keyword evidence="3 6" id="KW-0808">Transferase</keyword>
<dbReference type="GO" id="GO:0032259">
    <property type="term" value="P:methylation"/>
    <property type="evidence" value="ECO:0007669"/>
    <property type="project" value="UniProtKB-KW"/>
</dbReference>
<dbReference type="GO" id="GO:0005737">
    <property type="term" value="C:cytoplasm"/>
    <property type="evidence" value="ECO:0007669"/>
    <property type="project" value="UniProtKB-SubCell"/>
</dbReference>
<dbReference type="PANTHER" id="PTHR47739:SF1">
    <property type="entry name" value="TRNA1(VAL) (ADENINE(37)-N6)-METHYLTRANSFERASE"/>
    <property type="match status" value="1"/>
</dbReference>
<dbReference type="HAMAP" id="MF_01872">
    <property type="entry name" value="tRNA_methyltr_YfiC"/>
    <property type="match status" value="1"/>
</dbReference>
<dbReference type="Proteomes" id="UP000464318">
    <property type="component" value="Chromosome"/>
</dbReference>
<dbReference type="InterPro" id="IPR002052">
    <property type="entry name" value="DNA_methylase_N6_adenine_CS"/>
</dbReference>
<name>A0A6P1QYF0_9FLAO</name>
<feature type="domain" description="Methyltransferase small" evidence="7">
    <location>
        <begin position="29"/>
        <end position="158"/>
    </location>
</feature>
<dbReference type="SUPFAM" id="SSF53335">
    <property type="entry name" value="S-adenosyl-L-methionine-dependent methyltransferases"/>
    <property type="match status" value="1"/>
</dbReference>
<dbReference type="OrthoDB" id="5383291at2"/>